<evidence type="ECO:0000313" key="2">
    <source>
        <dbReference type="EMBL" id="OSS53622.1"/>
    </source>
</evidence>
<feature type="region of interest" description="Disordered" evidence="1">
    <location>
        <begin position="119"/>
        <end position="163"/>
    </location>
</feature>
<reference evidence="2 3" key="1">
    <citation type="journal article" date="2017" name="Genome Announc.">
        <title>Genome sequence of the saprophytic ascomycete Epicoccum nigrum ICMP 19927 strain isolated from New Zealand.</title>
        <authorList>
            <person name="Fokin M."/>
            <person name="Fleetwood D."/>
            <person name="Weir B.S."/>
            <person name="Villas-Boas S.G."/>
        </authorList>
    </citation>
    <scope>NUCLEOTIDE SEQUENCE [LARGE SCALE GENOMIC DNA]</scope>
    <source>
        <strain evidence="2 3">ICMP 19927</strain>
    </source>
</reference>
<protein>
    <submittedName>
        <fullName evidence="2">Uncharacterized protein</fullName>
    </submittedName>
</protein>
<keyword evidence="3" id="KW-1185">Reference proteome</keyword>
<sequence>MDSAVKDISDAQDLIPEEIVSPHPWRRIFVGCYRSPQDGKAHQLWLFFGVDPKSGEDKDLYYLQPNQGQQAPREVSLELIDETVPKELTGFATWKAAAWNMAQQTFPLPTRRTCKSLQKEQDKWKHAQKKQMRNLSESPLPEKEFKKRKLEKKNSAVPDDNPEALYDDAAIQRAWNDFPKPCSRFVTQRMALLIQARYQTKETPTEALLNGMRHYGKCTGSSDNPDRVYMYHGWVKWMGNDCAPSRLLGTRANDDSFYDIMQKGKAILEEMETNSRLRKEEAAAAQASGDAS</sequence>
<dbReference type="AlphaFoldDB" id="A0A1Y2MCB9"/>
<accession>A0A1Y2MCB9</accession>
<organism evidence="2 3">
    <name type="scientific">Epicoccum nigrum</name>
    <name type="common">Soil fungus</name>
    <name type="synonym">Epicoccum purpurascens</name>
    <dbReference type="NCBI Taxonomy" id="105696"/>
    <lineage>
        <taxon>Eukaryota</taxon>
        <taxon>Fungi</taxon>
        <taxon>Dikarya</taxon>
        <taxon>Ascomycota</taxon>
        <taxon>Pezizomycotina</taxon>
        <taxon>Dothideomycetes</taxon>
        <taxon>Pleosporomycetidae</taxon>
        <taxon>Pleosporales</taxon>
        <taxon>Pleosporineae</taxon>
        <taxon>Didymellaceae</taxon>
        <taxon>Epicoccum</taxon>
    </lineage>
</organism>
<evidence type="ECO:0000256" key="1">
    <source>
        <dbReference type="SAM" id="MobiDB-lite"/>
    </source>
</evidence>
<proteinExistence type="predicted"/>
<dbReference type="Proteomes" id="UP000193240">
    <property type="component" value="Unassembled WGS sequence"/>
</dbReference>
<dbReference type="EMBL" id="KZ107838">
    <property type="protein sequence ID" value="OSS53622.1"/>
    <property type="molecule type" value="Genomic_DNA"/>
</dbReference>
<dbReference type="InParanoid" id="A0A1Y2MCB9"/>
<name>A0A1Y2MCB9_EPING</name>
<evidence type="ECO:0000313" key="3">
    <source>
        <dbReference type="Proteomes" id="UP000193240"/>
    </source>
</evidence>
<gene>
    <name evidence="2" type="ORF">B5807_00048</name>
</gene>